<proteinExistence type="predicted"/>
<dbReference type="EMBL" id="PNYA01000034">
    <property type="protein sequence ID" value="PMS15171.1"/>
    <property type="molecule type" value="Genomic_DNA"/>
</dbReference>
<dbReference type="Gene3D" id="2.180.10.10">
    <property type="entry name" value="RHS repeat-associated core"/>
    <property type="match status" value="1"/>
</dbReference>
<evidence type="ECO:0000313" key="2">
    <source>
        <dbReference type="Proteomes" id="UP000235616"/>
    </source>
</evidence>
<dbReference type="RefSeq" id="WP_102648703.1">
    <property type="nucleotide sequence ID" value="NZ_PNYA01000034.1"/>
</dbReference>
<evidence type="ECO:0008006" key="3">
    <source>
        <dbReference type="Google" id="ProtNLM"/>
    </source>
</evidence>
<protein>
    <recommendedName>
        <fullName evidence="3">RHS repeat-associated core domain-containing protein</fullName>
    </recommendedName>
</protein>
<accession>A0A2N7VDD2</accession>
<dbReference type="OrthoDB" id="5445630at2"/>
<keyword evidence="2" id="KW-1185">Reference proteome</keyword>
<name>A0A2N7VDD2_9BURK</name>
<dbReference type="NCBIfam" id="TIGR03696">
    <property type="entry name" value="Rhs_assc_core"/>
    <property type="match status" value="1"/>
</dbReference>
<gene>
    <name evidence="1" type="ORF">C0Z18_28030</name>
</gene>
<comment type="caution">
    <text evidence="1">The sequence shown here is derived from an EMBL/GenBank/DDBJ whole genome shotgun (WGS) entry which is preliminary data.</text>
</comment>
<evidence type="ECO:0000313" key="1">
    <source>
        <dbReference type="EMBL" id="PMS15171.1"/>
    </source>
</evidence>
<reference evidence="1 2" key="1">
    <citation type="submission" date="2018-01" db="EMBL/GenBank/DDBJ databases">
        <title>Whole genome analyses suggest that Burkholderia sensu lato contains two further novel genera in the rhizoxinica-symbiotica group Mycetohabitans gen. nov., and Trinickia gen. nov.: implications for the evolution of diazotrophy and nodulation in the Burkholderiaceae.</title>
        <authorList>
            <person name="Estrada-de los Santos P."/>
            <person name="Palmer M."/>
            <person name="Chavez-Ramirez B."/>
            <person name="Beukes C."/>
            <person name="Steenkamp E.T."/>
            <person name="Hirsch A.M."/>
            <person name="Manyaka P."/>
            <person name="Maluk M."/>
            <person name="Lafos M."/>
            <person name="Crook M."/>
            <person name="Gross E."/>
            <person name="Simon M.F."/>
            <person name="Bueno dos Reis Junior F."/>
            <person name="Poole P.S."/>
            <person name="Venter S.N."/>
            <person name="James E.K."/>
        </authorList>
    </citation>
    <scope>NUCLEOTIDE SEQUENCE [LARGE SCALE GENOMIC DNA]</scope>
    <source>
        <strain evidence="1 2">GIMN1.004</strain>
    </source>
</reference>
<dbReference type="InterPro" id="IPR022385">
    <property type="entry name" value="Rhs_assc_core"/>
</dbReference>
<dbReference type="Proteomes" id="UP000235616">
    <property type="component" value="Unassembled WGS sequence"/>
</dbReference>
<dbReference type="AlphaFoldDB" id="A0A2N7VDD2"/>
<dbReference type="SUPFAM" id="SSF56399">
    <property type="entry name" value="ADP-ribosylation"/>
    <property type="match status" value="1"/>
</dbReference>
<sequence length="287" mass="31392">MTANIRIGFTGTYRDLVACGYPLGAGYRWYGPARMRFNAPDSVSPFGAGGIHPYAYCGGDPVSRADPTGRTFEALGAFAARAVSEAAERGTEDGGSLAASVAVPRARSESDDVWEPQRFEVPWTTWKSQLIADGSWYVHGSNSASLEGVAKFRALLSMEKMDGTPWFFRDGPRLPSGEFRNTVTDLETRSGTSLGISLYGFHKAKLSVEVYSSYGSSDKVFPVLYGLDNDMPLRCCDVHILTVESINLDHFRGIYVPADRVAEAKRLLLDYGSEKLSSMVYGSDIFQ</sequence>
<organism evidence="1 2">
    <name type="scientific">Trinickia dabaoshanensis</name>
    <dbReference type="NCBI Taxonomy" id="564714"/>
    <lineage>
        <taxon>Bacteria</taxon>
        <taxon>Pseudomonadati</taxon>
        <taxon>Pseudomonadota</taxon>
        <taxon>Betaproteobacteria</taxon>
        <taxon>Burkholderiales</taxon>
        <taxon>Burkholderiaceae</taxon>
        <taxon>Trinickia</taxon>
    </lineage>
</organism>